<dbReference type="Gene3D" id="3.30.572.10">
    <property type="entry name" value="Thymidylate synthase/dCMP hydroxymethylase domain"/>
    <property type="match status" value="1"/>
</dbReference>
<protein>
    <recommendedName>
        <fullName evidence="1">thymidylate synthase</fullName>
        <ecNumber evidence="1">2.1.1.45</ecNumber>
    </recommendedName>
</protein>
<dbReference type="PRINTS" id="PR00108">
    <property type="entry name" value="THYMDSNTHASE"/>
</dbReference>
<dbReference type="RefSeq" id="WP_376998761.1">
    <property type="nucleotide sequence ID" value="NZ_JBHSLC010000110.1"/>
</dbReference>
<dbReference type="EMBL" id="JBHSLC010000110">
    <property type="protein sequence ID" value="MFC5359077.1"/>
    <property type="molecule type" value="Genomic_DNA"/>
</dbReference>
<evidence type="ECO:0000313" key="6">
    <source>
        <dbReference type="Proteomes" id="UP001596166"/>
    </source>
</evidence>
<sequence>MHIRRKTLDDLLRVVFTQIRRYGVQVEPYPTKGPNKELFGVVLELTQPLARVSRTESRGTIFSALGELFWYLSGSNNHSFIKYYIPKAYEPEENTDHVWSGYGERIFNRSGPNQIKEVISLLKKKSSSRRAVAQIYGSDDLFGSYKDVPCTCTMQFVVRKGFLHMYVNMRSNDAYLGLPHDIFAFTMIQELIARDLGVHLGQYKHAIGSLHLYDCDHDKVNKFMEEDWQANLKMPPMPSGEQWSSIETVLEVEDRIRGGENVQIEELQIDDYWKDISRLFRIFHLTKKKTDRENLKEVVRVRQRMKSKFYDQYIRNRSERLHSPQQLVLDLKTLNEEDIER</sequence>
<dbReference type="GO" id="GO:0004799">
    <property type="term" value="F:thymidylate synthase activity"/>
    <property type="evidence" value="ECO:0007669"/>
    <property type="project" value="UniProtKB-EC"/>
</dbReference>
<dbReference type="PANTHER" id="PTHR11548:SF9">
    <property type="entry name" value="THYMIDYLATE SYNTHASE"/>
    <property type="match status" value="1"/>
</dbReference>
<dbReference type="CDD" id="cd00351">
    <property type="entry name" value="TS_Pyrimidine_HMase"/>
    <property type="match status" value="1"/>
</dbReference>
<keyword evidence="2 5" id="KW-0489">Methyltransferase</keyword>
<keyword evidence="3 5" id="KW-0808">Transferase</keyword>
<dbReference type="Pfam" id="PF00303">
    <property type="entry name" value="Thymidylat_synt"/>
    <property type="match status" value="1"/>
</dbReference>
<dbReference type="PANTHER" id="PTHR11548">
    <property type="entry name" value="THYMIDYLATE SYNTHASE 1"/>
    <property type="match status" value="1"/>
</dbReference>
<comment type="caution">
    <text evidence="5">The sequence shown here is derived from an EMBL/GenBank/DDBJ whole genome shotgun (WGS) entry which is preliminary data.</text>
</comment>
<proteinExistence type="predicted"/>
<dbReference type="GO" id="GO:0032259">
    <property type="term" value="P:methylation"/>
    <property type="evidence" value="ECO:0007669"/>
    <property type="project" value="UniProtKB-KW"/>
</dbReference>
<evidence type="ECO:0000256" key="1">
    <source>
        <dbReference type="ARBA" id="ARBA00011947"/>
    </source>
</evidence>
<accession>A0ABW0GDW6</accession>
<evidence type="ECO:0000259" key="4">
    <source>
        <dbReference type="Pfam" id="PF00303"/>
    </source>
</evidence>
<dbReference type="InterPro" id="IPR045097">
    <property type="entry name" value="Thymidate_synth/dCMP_Mease"/>
</dbReference>
<keyword evidence="6" id="KW-1185">Reference proteome</keyword>
<reference evidence="6" key="1">
    <citation type="journal article" date="2019" name="Int. J. Syst. Evol. Microbiol.">
        <title>The Global Catalogue of Microorganisms (GCM) 10K type strain sequencing project: providing services to taxonomists for standard genome sequencing and annotation.</title>
        <authorList>
            <consortium name="The Broad Institute Genomics Platform"/>
            <consortium name="The Broad Institute Genome Sequencing Center for Infectious Disease"/>
            <person name="Wu L."/>
            <person name="Ma J."/>
        </authorList>
    </citation>
    <scope>NUCLEOTIDE SEQUENCE [LARGE SCALE GENOMIC DNA]</scope>
    <source>
        <strain evidence="6">CCUG 58760</strain>
    </source>
</reference>
<dbReference type="EC" id="2.1.1.45" evidence="1"/>
<dbReference type="InterPro" id="IPR036926">
    <property type="entry name" value="Thymidate_synth/dCMP_Mease_sf"/>
</dbReference>
<dbReference type="SUPFAM" id="SSF55831">
    <property type="entry name" value="Thymidylate synthase/dCMP hydroxymethylase"/>
    <property type="match status" value="1"/>
</dbReference>
<gene>
    <name evidence="5" type="ORF">ACFPMG_29190</name>
</gene>
<dbReference type="InterPro" id="IPR023451">
    <property type="entry name" value="Thymidate_synth/dCMP_Mease_dom"/>
</dbReference>
<feature type="domain" description="Thymidylate synthase/dCMP hydroxymethylase" evidence="4">
    <location>
        <begin position="61"/>
        <end position="230"/>
    </location>
</feature>
<organism evidence="5 6">
    <name type="scientific">Azospirillum himalayense</name>
    <dbReference type="NCBI Taxonomy" id="654847"/>
    <lineage>
        <taxon>Bacteria</taxon>
        <taxon>Pseudomonadati</taxon>
        <taxon>Pseudomonadota</taxon>
        <taxon>Alphaproteobacteria</taxon>
        <taxon>Rhodospirillales</taxon>
        <taxon>Azospirillaceae</taxon>
        <taxon>Azospirillum</taxon>
    </lineage>
</organism>
<evidence type="ECO:0000256" key="3">
    <source>
        <dbReference type="ARBA" id="ARBA00022679"/>
    </source>
</evidence>
<dbReference type="InterPro" id="IPR000398">
    <property type="entry name" value="Thymidylate_synthase"/>
</dbReference>
<name>A0ABW0GDW6_9PROT</name>
<evidence type="ECO:0000256" key="2">
    <source>
        <dbReference type="ARBA" id="ARBA00022603"/>
    </source>
</evidence>
<dbReference type="Proteomes" id="UP001596166">
    <property type="component" value="Unassembled WGS sequence"/>
</dbReference>
<evidence type="ECO:0000313" key="5">
    <source>
        <dbReference type="EMBL" id="MFC5359077.1"/>
    </source>
</evidence>